<protein>
    <submittedName>
        <fullName evidence="2">Epimerase</fullName>
    </submittedName>
</protein>
<dbReference type="InterPro" id="IPR051783">
    <property type="entry name" value="NAD(P)-dependent_oxidoreduct"/>
</dbReference>
<dbReference type="PANTHER" id="PTHR48079">
    <property type="entry name" value="PROTEIN YEEZ"/>
    <property type="match status" value="1"/>
</dbReference>
<dbReference type="GO" id="GO:0004029">
    <property type="term" value="F:aldehyde dehydrogenase (NAD+) activity"/>
    <property type="evidence" value="ECO:0007669"/>
    <property type="project" value="TreeGrafter"/>
</dbReference>
<dbReference type="RefSeq" id="WP_369617956.1">
    <property type="nucleotide sequence ID" value="NZ_AP031573.1"/>
</dbReference>
<feature type="domain" description="NAD-dependent epimerase/dehydratase" evidence="1">
    <location>
        <begin position="96"/>
        <end position="172"/>
    </location>
</feature>
<dbReference type="EMBL" id="AP031573">
    <property type="protein sequence ID" value="BFM42841.1"/>
    <property type="molecule type" value="Genomic_DNA"/>
</dbReference>
<proteinExistence type="predicted"/>
<dbReference type="InterPro" id="IPR036291">
    <property type="entry name" value="NAD(P)-bd_dom_sf"/>
</dbReference>
<evidence type="ECO:0000259" key="1">
    <source>
        <dbReference type="Pfam" id="PF01370"/>
    </source>
</evidence>
<reference evidence="2" key="1">
    <citation type="submission" date="2024-05" db="EMBL/GenBank/DDBJ databases">
        <title>Whole-Genome Sequence of CFS9, a Potential Fish Probiotic Isolated from the Body Surface of Silurus asotus.</title>
        <authorList>
            <person name="Kojima M."/>
            <person name="Tobioka K."/>
            <person name="Yokota K."/>
            <person name="Nakatani H."/>
            <person name="Hori K."/>
            <person name="Tamaru Y."/>
            <person name="Okazaki F."/>
        </authorList>
    </citation>
    <scope>NUCLEOTIDE SEQUENCE</scope>
    <source>
        <strain evidence="2">CFS9</strain>
    </source>
</reference>
<dbReference type="GO" id="GO:0005737">
    <property type="term" value="C:cytoplasm"/>
    <property type="evidence" value="ECO:0007669"/>
    <property type="project" value="TreeGrafter"/>
</dbReference>
<sequence>MTQISILGCGWLGLPLAKKLIAKGHLVNGSTTSDSKISILKESGINPFLVALESGSVSDSTTDFLNESEILIIDIPPKLRENKSDASISSEMAFVRKIENLIPFIKKSTVKKVLFVSSTAVYGNDNTTITEETLPNPETESGKQLLLAEALLQKNQNFATTILRFGGLIGKDRHPVKFLAGKENLENPDAPVNLIHQNDCIGIIEAILNQSKWNEVFNAVAPFHPTREEYYTQKAKEHNLIPPKFKAEKSKIQKIISSEKIELVLNYSFTPEDY</sequence>
<dbReference type="SUPFAM" id="SSF51735">
    <property type="entry name" value="NAD(P)-binding Rossmann-fold domains"/>
    <property type="match status" value="1"/>
</dbReference>
<dbReference type="AlphaFoldDB" id="A0AAT9H030"/>
<name>A0AAT9H030_9FLAO</name>
<accession>A0AAT9H030</accession>
<organism evidence="2">
    <name type="scientific">Flavobacterium sp. CFS9</name>
    <dbReference type="NCBI Taxonomy" id="3143118"/>
    <lineage>
        <taxon>Bacteria</taxon>
        <taxon>Pseudomonadati</taxon>
        <taxon>Bacteroidota</taxon>
        <taxon>Flavobacteriia</taxon>
        <taxon>Flavobacteriales</taxon>
        <taxon>Flavobacteriaceae</taxon>
        <taxon>Flavobacterium</taxon>
    </lineage>
</organism>
<dbReference type="Pfam" id="PF01370">
    <property type="entry name" value="Epimerase"/>
    <property type="match status" value="1"/>
</dbReference>
<gene>
    <name evidence="2" type="ORF">CFS9_14820</name>
</gene>
<dbReference type="PANTHER" id="PTHR48079:SF6">
    <property type="entry name" value="NAD(P)-BINDING DOMAIN-CONTAINING PROTEIN-RELATED"/>
    <property type="match status" value="1"/>
</dbReference>
<dbReference type="Gene3D" id="3.40.50.720">
    <property type="entry name" value="NAD(P)-binding Rossmann-like Domain"/>
    <property type="match status" value="1"/>
</dbReference>
<evidence type="ECO:0000313" key="2">
    <source>
        <dbReference type="EMBL" id="BFM42841.1"/>
    </source>
</evidence>
<dbReference type="InterPro" id="IPR001509">
    <property type="entry name" value="Epimerase_deHydtase"/>
</dbReference>